<protein>
    <submittedName>
        <fullName evidence="5">DNA starvation/stationary phase protection protein Dps</fullName>
    </submittedName>
</protein>
<dbReference type="InterPro" id="IPR012347">
    <property type="entry name" value="Ferritin-like"/>
</dbReference>
<dbReference type="InterPro" id="IPR002177">
    <property type="entry name" value="DPS_DNA-bd"/>
</dbReference>
<dbReference type="SUPFAM" id="SSF47240">
    <property type="entry name" value="Ferritin-like"/>
    <property type="match status" value="1"/>
</dbReference>
<feature type="compositionally biased region" description="Polar residues" evidence="3">
    <location>
        <begin position="217"/>
        <end position="231"/>
    </location>
</feature>
<accession>A0ABD5XXV8</accession>
<gene>
    <name evidence="5" type="primary">dps</name>
    <name evidence="5" type="synonym">pexB</name>
    <name evidence="5" type="ORF">ACFQMA_08980</name>
</gene>
<dbReference type="InterPro" id="IPR008331">
    <property type="entry name" value="Ferritin_DPS_dom"/>
</dbReference>
<dbReference type="EMBL" id="JBHTAS010000001">
    <property type="protein sequence ID" value="MFC7139965.1"/>
    <property type="molecule type" value="Genomic_DNA"/>
</dbReference>
<keyword evidence="6" id="KW-1185">Reference proteome</keyword>
<feature type="region of interest" description="Disordered" evidence="3">
    <location>
        <begin position="184"/>
        <end position="231"/>
    </location>
</feature>
<dbReference type="PANTHER" id="PTHR42932:SF3">
    <property type="entry name" value="DNA PROTECTION DURING STARVATION PROTEIN"/>
    <property type="match status" value="1"/>
</dbReference>
<dbReference type="PRINTS" id="PR01346">
    <property type="entry name" value="HELNAPAPROT"/>
</dbReference>
<comment type="caution">
    <text evidence="5">The sequence shown here is derived from an EMBL/GenBank/DDBJ whole genome shotgun (WGS) entry which is preliminary data.</text>
</comment>
<evidence type="ECO:0000313" key="5">
    <source>
        <dbReference type="EMBL" id="MFC7139965.1"/>
    </source>
</evidence>
<dbReference type="Pfam" id="PF00210">
    <property type="entry name" value="Ferritin"/>
    <property type="match status" value="1"/>
</dbReference>
<sequence length="231" mass="25420">MSQQQLRSSSQQPRANLYPTAVDLPDETRIQVIQVLNQALADTADLQSQAKFAHWNTKGYDFYQLHLLFDEIAEVLSGHTDMLAERITALGSQAMGTNRISANTSQIPEPPHNAVDETEYLQWLTDHVARHANYLRADIERAAELGDEDTADLFTELSREVDKQVYFIESHMQSTVTQQIPATASQAGYQRTQTGVSQGSNEQGTATTHGGAPAHQAASTPLQGTPSTNQQ</sequence>
<evidence type="ECO:0000259" key="4">
    <source>
        <dbReference type="Pfam" id="PF00210"/>
    </source>
</evidence>
<dbReference type="Gene3D" id="1.20.1260.10">
    <property type="match status" value="1"/>
</dbReference>
<dbReference type="InterPro" id="IPR009078">
    <property type="entry name" value="Ferritin-like_SF"/>
</dbReference>
<evidence type="ECO:0000256" key="2">
    <source>
        <dbReference type="RuleBase" id="RU003875"/>
    </source>
</evidence>
<dbReference type="PANTHER" id="PTHR42932">
    <property type="entry name" value="GENERAL STRESS PROTEIN 20U"/>
    <property type="match status" value="1"/>
</dbReference>
<dbReference type="NCBIfam" id="NF006975">
    <property type="entry name" value="PRK09448.1"/>
    <property type="match status" value="1"/>
</dbReference>
<comment type="similarity">
    <text evidence="1 2">Belongs to the Dps family.</text>
</comment>
<dbReference type="Proteomes" id="UP001596432">
    <property type="component" value="Unassembled WGS sequence"/>
</dbReference>
<evidence type="ECO:0000256" key="1">
    <source>
        <dbReference type="ARBA" id="ARBA00009497"/>
    </source>
</evidence>
<dbReference type="GeneID" id="78820237"/>
<dbReference type="CDD" id="cd01043">
    <property type="entry name" value="DPS"/>
    <property type="match status" value="1"/>
</dbReference>
<feature type="domain" description="Ferritin/DPS" evidence="4">
    <location>
        <begin position="34"/>
        <end position="173"/>
    </location>
</feature>
<evidence type="ECO:0000313" key="6">
    <source>
        <dbReference type="Proteomes" id="UP001596432"/>
    </source>
</evidence>
<evidence type="ECO:0000256" key="3">
    <source>
        <dbReference type="SAM" id="MobiDB-lite"/>
    </source>
</evidence>
<feature type="compositionally biased region" description="Polar residues" evidence="3">
    <location>
        <begin position="184"/>
        <end position="208"/>
    </location>
</feature>
<name>A0ABD5XXV8_9EURY</name>
<proteinExistence type="inferred from homology"/>
<reference evidence="5 6" key="1">
    <citation type="journal article" date="2019" name="Int. J. Syst. Evol. Microbiol.">
        <title>The Global Catalogue of Microorganisms (GCM) 10K type strain sequencing project: providing services to taxonomists for standard genome sequencing and annotation.</title>
        <authorList>
            <consortium name="The Broad Institute Genomics Platform"/>
            <consortium name="The Broad Institute Genome Sequencing Center for Infectious Disease"/>
            <person name="Wu L."/>
            <person name="Ma J."/>
        </authorList>
    </citation>
    <scope>NUCLEOTIDE SEQUENCE [LARGE SCALE GENOMIC DNA]</scope>
    <source>
        <strain evidence="5 6">XZYJT29</strain>
    </source>
</reference>
<dbReference type="AlphaFoldDB" id="A0ABD5XXV8"/>
<organism evidence="5 6">
    <name type="scientific">Halosimplex aquaticum</name>
    <dbReference type="NCBI Taxonomy" id="3026162"/>
    <lineage>
        <taxon>Archaea</taxon>
        <taxon>Methanobacteriati</taxon>
        <taxon>Methanobacteriota</taxon>
        <taxon>Stenosarchaea group</taxon>
        <taxon>Halobacteria</taxon>
        <taxon>Halobacteriales</taxon>
        <taxon>Haloarculaceae</taxon>
        <taxon>Halosimplex</taxon>
    </lineage>
</organism>
<dbReference type="RefSeq" id="WP_274325533.1">
    <property type="nucleotide sequence ID" value="NZ_CP118158.1"/>
</dbReference>